<gene>
    <name evidence="3" type="ORF">OEG84_20735</name>
</gene>
<accession>A0ABT3ZEJ8</accession>
<reference evidence="3" key="1">
    <citation type="submission" date="2022-10" db="EMBL/GenBank/DDBJ databases">
        <title>Hoeflea sp. G2-23, isolated from marine algae.</title>
        <authorList>
            <person name="Kristyanto S."/>
            <person name="Kim J.M."/>
            <person name="Jeon C.O."/>
        </authorList>
    </citation>
    <scope>NUCLEOTIDE SEQUENCE</scope>
    <source>
        <strain evidence="3">G2-23</strain>
    </source>
</reference>
<dbReference type="EMBL" id="JAOVZR010000001">
    <property type="protein sequence ID" value="MCY0150061.1"/>
    <property type="molecule type" value="Genomic_DNA"/>
</dbReference>
<dbReference type="SUPFAM" id="SSF51569">
    <property type="entry name" value="Aldolase"/>
    <property type="match status" value="1"/>
</dbReference>
<dbReference type="InterPro" id="IPR013785">
    <property type="entry name" value="Aldolase_TIM"/>
</dbReference>
<dbReference type="PIRSF" id="PIRSF001365">
    <property type="entry name" value="DHDPS"/>
    <property type="match status" value="1"/>
</dbReference>
<comment type="caution">
    <text evidence="3">The sequence shown here is derived from an EMBL/GenBank/DDBJ whole genome shotgun (WGS) entry which is preliminary data.</text>
</comment>
<dbReference type="Pfam" id="PF00701">
    <property type="entry name" value="DHDPS"/>
    <property type="match status" value="1"/>
</dbReference>
<name>A0ABT3ZEJ8_9HYPH</name>
<dbReference type="RefSeq" id="WP_267655497.1">
    <property type="nucleotide sequence ID" value="NZ_JAOVZR010000001.1"/>
</dbReference>
<sequence>MPLLPSRNCLAAAVATPMTSDLRPDSKRMIEFVHYLFSQGVDGITIFGTTGEGPEFSVSDRMATLDALISAGIEPQRIMVSIGALAFEDSVTLLRHATGQGVYGCLLMTPCMYRGGITDDGVFEFYRQIIERGGRDDLRLFVYNFPDISGVTISLRMLRRLAEKYPRNIIGVKDSGGDPDLTRQYILSFSEMSIFTGNEIDLPELNPLGLTGTVCGLANIMPTFMRTLTDTANSYEGRPLVEALRAADAILSRYPFIPSAKAIIADTMSDRNWLRLMPPMVQPPAPQSAQMVDAYRRWEQGAAELLPAAPEIAVHSNVTPIRIA</sequence>
<dbReference type="Proteomes" id="UP001073227">
    <property type="component" value="Unassembled WGS sequence"/>
</dbReference>
<organism evidence="3 4">
    <name type="scientific">Hoeflea algicola</name>
    <dbReference type="NCBI Taxonomy" id="2983763"/>
    <lineage>
        <taxon>Bacteria</taxon>
        <taxon>Pseudomonadati</taxon>
        <taxon>Pseudomonadota</taxon>
        <taxon>Alphaproteobacteria</taxon>
        <taxon>Hyphomicrobiales</taxon>
        <taxon>Rhizobiaceae</taxon>
        <taxon>Hoeflea</taxon>
    </lineage>
</organism>
<dbReference type="SMART" id="SM01130">
    <property type="entry name" value="DHDPS"/>
    <property type="match status" value="1"/>
</dbReference>
<keyword evidence="4" id="KW-1185">Reference proteome</keyword>
<evidence type="ECO:0000256" key="1">
    <source>
        <dbReference type="ARBA" id="ARBA00023239"/>
    </source>
</evidence>
<protein>
    <submittedName>
        <fullName evidence="3">Dihydrodipicolinate synthase family protein</fullName>
    </submittedName>
</protein>
<evidence type="ECO:0000313" key="3">
    <source>
        <dbReference type="EMBL" id="MCY0150061.1"/>
    </source>
</evidence>
<dbReference type="InterPro" id="IPR002220">
    <property type="entry name" value="DapA-like"/>
</dbReference>
<dbReference type="PANTHER" id="PTHR12128">
    <property type="entry name" value="DIHYDRODIPICOLINATE SYNTHASE"/>
    <property type="match status" value="1"/>
</dbReference>
<comment type="similarity">
    <text evidence="2">Belongs to the DapA family.</text>
</comment>
<dbReference type="PRINTS" id="PR00146">
    <property type="entry name" value="DHPICSNTHASE"/>
</dbReference>
<evidence type="ECO:0000256" key="2">
    <source>
        <dbReference type="PIRNR" id="PIRNR001365"/>
    </source>
</evidence>
<dbReference type="PANTHER" id="PTHR12128:SF67">
    <property type="entry name" value="BLR3884 PROTEIN"/>
    <property type="match status" value="1"/>
</dbReference>
<dbReference type="CDD" id="cd00408">
    <property type="entry name" value="DHDPS-like"/>
    <property type="match status" value="1"/>
</dbReference>
<proteinExistence type="inferred from homology"/>
<dbReference type="Gene3D" id="3.20.20.70">
    <property type="entry name" value="Aldolase class I"/>
    <property type="match status" value="1"/>
</dbReference>
<keyword evidence="1 2" id="KW-0456">Lyase</keyword>
<evidence type="ECO:0000313" key="4">
    <source>
        <dbReference type="Proteomes" id="UP001073227"/>
    </source>
</evidence>